<dbReference type="GO" id="GO:0008270">
    <property type="term" value="F:zinc ion binding"/>
    <property type="evidence" value="ECO:0007669"/>
    <property type="project" value="UniProtKB-KW"/>
</dbReference>
<evidence type="ECO:0000256" key="9">
    <source>
        <dbReference type="ARBA" id="ARBA00022473"/>
    </source>
</evidence>
<keyword evidence="8" id="KW-0343">GTPase activation</keyword>
<keyword evidence="10" id="KW-1003">Cell membrane</keyword>
<evidence type="ECO:0000256" key="18">
    <source>
        <dbReference type="ARBA" id="ARBA00022833"/>
    </source>
</evidence>
<dbReference type="PROSITE" id="PS50081">
    <property type="entry name" value="ZF_DAG_PE_2"/>
    <property type="match status" value="1"/>
</dbReference>
<evidence type="ECO:0000313" key="36">
    <source>
        <dbReference type="Ensembl" id="ENSSMAP00000013428.2"/>
    </source>
</evidence>
<keyword evidence="23" id="KW-0406">Ion transport</keyword>
<dbReference type="FunFam" id="1.10.555.10:FF:000034">
    <property type="entry name" value="Rac GTPase-activating protein 1"/>
    <property type="match status" value="1"/>
</dbReference>
<dbReference type="SUPFAM" id="SSF57889">
    <property type="entry name" value="Cysteine-rich domain"/>
    <property type="match status" value="1"/>
</dbReference>
<feature type="domain" description="Rho-GAP" evidence="35">
    <location>
        <begin position="328"/>
        <end position="518"/>
    </location>
</feature>
<evidence type="ECO:0000256" key="25">
    <source>
        <dbReference type="ARBA" id="ARBA00023136"/>
    </source>
</evidence>
<evidence type="ECO:0000256" key="33">
    <source>
        <dbReference type="SAM" id="MobiDB-lite"/>
    </source>
</evidence>
<dbReference type="Gene3D" id="1.10.555.10">
    <property type="entry name" value="Rho GTPase activation protein"/>
    <property type="match status" value="1"/>
</dbReference>
<keyword evidence="27" id="KW-0539">Nucleus</keyword>
<keyword evidence="9" id="KW-0217">Developmental protein</keyword>
<feature type="coiled-coil region" evidence="32">
    <location>
        <begin position="58"/>
        <end position="106"/>
    </location>
</feature>
<evidence type="ECO:0000256" key="11">
    <source>
        <dbReference type="ARBA" id="ARBA00022490"/>
    </source>
</evidence>
<evidence type="ECO:0000256" key="20">
    <source>
        <dbReference type="ARBA" id="ARBA00022871"/>
    </source>
</evidence>
<keyword evidence="25" id="KW-0472">Membrane</keyword>
<feature type="compositionally biased region" description="Polar residues" evidence="33">
    <location>
        <begin position="587"/>
        <end position="599"/>
    </location>
</feature>
<dbReference type="AlphaFoldDB" id="A0A8D3A6S7"/>
<evidence type="ECO:0000256" key="13">
    <source>
        <dbReference type="ARBA" id="ARBA00022553"/>
    </source>
</evidence>
<dbReference type="GO" id="GO:0007266">
    <property type="term" value="P:Rho protein signal transduction"/>
    <property type="evidence" value="ECO:0007669"/>
    <property type="project" value="TreeGrafter"/>
</dbReference>
<keyword evidence="29" id="KW-0968">Cytoplasmic vesicle</keyword>
<evidence type="ECO:0000256" key="27">
    <source>
        <dbReference type="ARBA" id="ARBA00023242"/>
    </source>
</evidence>
<reference evidence="36" key="1">
    <citation type="submission" date="2023-05" db="EMBL/GenBank/DDBJ databases">
        <title>High-quality long-read genome of Scophthalmus maximus.</title>
        <authorList>
            <person name="Lien S."/>
            <person name="Martinez P."/>
        </authorList>
    </citation>
    <scope>NUCLEOTIDE SEQUENCE [LARGE SCALE GENOMIC DNA]</scope>
</reference>
<evidence type="ECO:0000256" key="5">
    <source>
        <dbReference type="ARBA" id="ARBA00004413"/>
    </source>
</evidence>
<sequence>MASPGVNLYNQFQSLREQVDGLNEGIEPQFLQMAMNFEESRKKWLRAGEELVSCKEMLAKAETERGALEVKLKHARNQVDVEIRRRQNAETVYEKLERQLQLIRELLISENNGNSVHLSEEQRSALAFLSAHSQSDFNLCFRLTTIDESASMLSDISYDQTDDSLDWDSSVMKTVRLRKRQKRRSSRKLEVPSQTVKKPRSTGRTSDRMNESIVAKTTITVPVNGGTVEAVSTIETVPYWTRSRKKCTVSWFVLLKCNLLNRLRHSVPSITKVIKSEFCVPCGRRTKFGKIYLRCQDCRVVTHPECRDRCPLPCNPTAVSTPIKNTEVTLADFAPVTSPKIPTLVTYCIKEIEHRGLHEVGLYRLSGHERLVKQLKEKLIRGKTLPPLNKVEDINVITGVLKDFLRNLPEPLLTFHLNKTFMEAAEIQDDGNSLAMVFQTISELPQPNRDTLACLMIHLQKVSQCVDTKMDVTNLARVFGPTLVGHAVADPDPMTILQDTSRQPRVIERLLSIPASYWSQFASPANTGMDNAHQFDTADHKVSILGPVTTPEHQMMAKTPSSSSLSQPPPFGLHKTDTKSKATTASNRQGNFFSSPQLK</sequence>
<dbReference type="GO" id="GO:0001669">
    <property type="term" value="C:acrosomal vesicle"/>
    <property type="evidence" value="ECO:0007669"/>
    <property type="project" value="UniProtKB-SubCell"/>
</dbReference>
<evidence type="ECO:0000256" key="8">
    <source>
        <dbReference type="ARBA" id="ARBA00022468"/>
    </source>
</evidence>
<dbReference type="GO" id="GO:0030154">
    <property type="term" value="P:cell differentiation"/>
    <property type="evidence" value="ECO:0007669"/>
    <property type="project" value="UniProtKB-KW"/>
</dbReference>
<dbReference type="PANTHER" id="PTHR46199">
    <property type="entry name" value="RAC GTPASE-ACTIVATING PROTEIN 1"/>
    <property type="match status" value="1"/>
</dbReference>
<evidence type="ECO:0000256" key="17">
    <source>
        <dbReference type="ARBA" id="ARBA00022782"/>
    </source>
</evidence>
<dbReference type="GO" id="GO:0051256">
    <property type="term" value="P:mitotic spindle midzone assembly"/>
    <property type="evidence" value="ECO:0007669"/>
    <property type="project" value="TreeGrafter"/>
</dbReference>
<keyword evidence="22 32" id="KW-0175">Coiled coil</keyword>
<reference evidence="36" key="2">
    <citation type="submission" date="2025-08" db="UniProtKB">
        <authorList>
            <consortium name="Ensembl"/>
        </authorList>
    </citation>
    <scope>IDENTIFICATION</scope>
</reference>
<keyword evidence="26" id="KW-0206">Cytoskeleton</keyword>
<keyword evidence="7" id="KW-0813">Transport</keyword>
<evidence type="ECO:0000256" key="23">
    <source>
        <dbReference type="ARBA" id="ARBA00023065"/>
    </source>
</evidence>
<dbReference type="FunFam" id="3.30.60.20:FF:000033">
    <property type="entry name" value="Rac GTPase-activating protein 1"/>
    <property type="match status" value="1"/>
</dbReference>
<dbReference type="GO" id="GO:0032154">
    <property type="term" value="C:cleavage furrow"/>
    <property type="evidence" value="ECO:0007669"/>
    <property type="project" value="UniProtKB-SubCell"/>
</dbReference>
<evidence type="ECO:0000256" key="12">
    <source>
        <dbReference type="ARBA" id="ARBA00022499"/>
    </source>
</evidence>
<keyword evidence="21" id="KW-0007">Acetylation</keyword>
<keyword evidence="19" id="KW-0832">Ubl conjugation</keyword>
<evidence type="ECO:0000256" key="22">
    <source>
        <dbReference type="ARBA" id="ARBA00023054"/>
    </source>
</evidence>
<evidence type="ECO:0000259" key="34">
    <source>
        <dbReference type="PROSITE" id="PS50081"/>
    </source>
</evidence>
<dbReference type="SMART" id="SM00324">
    <property type="entry name" value="RhoGAP"/>
    <property type="match status" value="1"/>
</dbReference>
<dbReference type="Proteomes" id="UP000694558">
    <property type="component" value="Chromosome 6"/>
</dbReference>
<accession>A0A8D3A6S7</accession>
<keyword evidence="16" id="KW-0863">Zinc-finger</keyword>
<evidence type="ECO:0000256" key="6">
    <source>
        <dbReference type="ARBA" id="ARBA00004626"/>
    </source>
</evidence>
<name>A0A8D3A6S7_SCOMX</name>
<keyword evidence="28" id="KW-0131">Cell cycle</keyword>
<evidence type="ECO:0000256" key="30">
    <source>
        <dbReference type="ARBA" id="ARBA00067896"/>
    </source>
</evidence>
<evidence type="ECO:0000256" key="1">
    <source>
        <dbReference type="ARBA" id="ARBA00004123"/>
    </source>
</evidence>
<gene>
    <name evidence="36" type="primary">LOC118308985</name>
</gene>
<dbReference type="Pfam" id="PF00620">
    <property type="entry name" value="RhoGAP"/>
    <property type="match status" value="1"/>
</dbReference>
<keyword evidence="14" id="KW-0132">Cell division</keyword>
<proteinExistence type="predicted"/>
<evidence type="ECO:0000256" key="24">
    <source>
        <dbReference type="ARBA" id="ARBA00023121"/>
    </source>
</evidence>
<dbReference type="Gene3D" id="3.30.60.20">
    <property type="match status" value="1"/>
</dbReference>
<keyword evidence="17" id="KW-0221">Differentiation</keyword>
<feature type="region of interest" description="Disordered" evidence="33">
    <location>
        <begin position="179"/>
        <end position="207"/>
    </location>
</feature>
<evidence type="ECO:0000256" key="16">
    <source>
        <dbReference type="ARBA" id="ARBA00022771"/>
    </source>
</evidence>
<evidence type="ECO:0000259" key="35">
    <source>
        <dbReference type="PROSITE" id="PS50238"/>
    </source>
</evidence>
<dbReference type="GO" id="GO:0005096">
    <property type="term" value="F:GTPase activator activity"/>
    <property type="evidence" value="ECO:0007669"/>
    <property type="project" value="UniProtKB-KW"/>
</dbReference>
<dbReference type="InterPro" id="IPR008936">
    <property type="entry name" value="Rho_GTPase_activation_prot"/>
</dbReference>
<dbReference type="GO" id="GO:0030496">
    <property type="term" value="C:midbody"/>
    <property type="evidence" value="ECO:0007669"/>
    <property type="project" value="UniProtKB-SubCell"/>
</dbReference>
<evidence type="ECO:0000313" key="37">
    <source>
        <dbReference type="Proteomes" id="UP000694558"/>
    </source>
</evidence>
<dbReference type="CDD" id="cd04382">
    <property type="entry name" value="RhoGAP_MgcRacGAP"/>
    <property type="match status" value="1"/>
</dbReference>
<evidence type="ECO:0000256" key="15">
    <source>
        <dbReference type="ARBA" id="ARBA00022723"/>
    </source>
</evidence>
<dbReference type="GO" id="GO:0051233">
    <property type="term" value="C:spindle midzone"/>
    <property type="evidence" value="ECO:0007669"/>
    <property type="project" value="TreeGrafter"/>
</dbReference>
<protein>
    <recommendedName>
        <fullName evidence="30">Rac GTPase-activating protein 1</fullName>
    </recommendedName>
    <alternativeName>
        <fullName evidence="31">Male germ cell RacGap</fullName>
    </alternativeName>
</protein>
<keyword evidence="12" id="KW-1017">Isopeptide bond</keyword>
<dbReference type="PROSITE" id="PS50238">
    <property type="entry name" value="RHOGAP"/>
    <property type="match status" value="1"/>
</dbReference>
<evidence type="ECO:0000256" key="3">
    <source>
        <dbReference type="ARBA" id="ARBA00004214"/>
    </source>
</evidence>
<dbReference type="GeneTree" id="ENSGT00940000154610"/>
<organism evidence="36 37">
    <name type="scientific">Scophthalmus maximus</name>
    <name type="common">Turbot</name>
    <name type="synonym">Psetta maxima</name>
    <dbReference type="NCBI Taxonomy" id="52904"/>
    <lineage>
        <taxon>Eukaryota</taxon>
        <taxon>Metazoa</taxon>
        <taxon>Chordata</taxon>
        <taxon>Craniata</taxon>
        <taxon>Vertebrata</taxon>
        <taxon>Euteleostomi</taxon>
        <taxon>Actinopterygii</taxon>
        <taxon>Neopterygii</taxon>
        <taxon>Teleostei</taxon>
        <taxon>Neoteleostei</taxon>
        <taxon>Acanthomorphata</taxon>
        <taxon>Carangaria</taxon>
        <taxon>Pleuronectiformes</taxon>
        <taxon>Pleuronectoidei</taxon>
        <taxon>Scophthalmidae</taxon>
        <taxon>Scophthalmus</taxon>
    </lineage>
</organism>
<evidence type="ECO:0000256" key="31">
    <source>
        <dbReference type="ARBA" id="ARBA00075869"/>
    </source>
</evidence>
<evidence type="ECO:0000256" key="19">
    <source>
        <dbReference type="ARBA" id="ARBA00022843"/>
    </source>
</evidence>
<evidence type="ECO:0000256" key="29">
    <source>
        <dbReference type="ARBA" id="ARBA00023329"/>
    </source>
</evidence>
<dbReference type="CDD" id="cd20821">
    <property type="entry name" value="C1_MgcRacGAP"/>
    <property type="match status" value="1"/>
</dbReference>
<keyword evidence="20" id="KW-0744">Spermatogenesis</keyword>
<dbReference type="InterPro" id="IPR002219">
    <property type="entry name" value="PKC_DAG/PE"/>
</dbReference>
<comment type="subcellular location">
    <subcellularLocation>
        <location evidence="5">Cell membrane</location>
        <topology evidence="5">Peripheral membrane protein</topology>
        <orientation evidence="5">Cytoplasmic side</orientation>
    </subcellularLocation>
    <subcellularLocation>
        <location evidence="6">Cleavage furrow</location>
    </subcellularLocation>
    <subcellularLocation>
        <location evidence="2">Cytoplasm</location>
        <location evidence="2">Cytoskeleton</location>
        <location evidence="2">Spindle</location>
    </subcellularLocation>
    <subcellularLocation>
        <location evidence="4">Cytoplasmic vesicle</location>
        <location evidence="4">Secretory vesicle</location>
        <location evidence="4">Acrosome</location>
    </subcellularLocation>
    <subcellularLocation>
        <location evidence="3">Midbody</location>
    </subcellularLocation>
    <subcellularLocation>
        <location evidence="1">Nucleus</location>
    </subcellularLocation>
</comment>
<dbReference type="PANTHER" id="PTHR46199:SF5">
    <property type="entry name" value="RAC GTPASE-ACTIVATING PROTEIN 1"/>
    <property type="match status" value="1"/>
</dbReference>
<keyword evidence="15" id="KW-0479">Metal-binding</keyword>
<dbReference type="Ensembl" id="ENSSMAT00000013603.2">
    <property type="protein sequence ID" value="ENSSMAP00000013428.2"/>
    <property type="gene ID" value="ENSSMAG00000008240.2"/>
</dbReference>
<dbReference type="GO" id="GO:0005634">
    <property type="term" value="C:nucleus"/>
    <property type="evidence" value="ECO:0007669"/>
    <property type="project" value="UniProtKB-SubCell"/>
</dbReference>
<keyword evidence="18" id="KW-0862">Zinc</keyword>
<feature type="region of interest" description="Disordered" evidence="33">
    <location>
        <begin position="553"/>
        <end position="599"/>
    </location>
</feature>
<evidence type="ECO:0000256" key="4">
    <source>
        <dbReference type="ARBA" id="ARBA00004218"/>
    </source>
</evidence>
<dbReference type="GO" id="GO:0097149">
    <property type="term" value="C:centralspindlin complex"/>
    <property type="evidence" value="ECO:0007669"/>
    <property type="project" value="TreeGrafter"/>
</dbReference>
<dbReference type="GO" id="GO:0008289">
    <property type="term" value="F:lipid binding"/>
    <property type="evidence" value="ECO:0007669"/>
    <property type="project" value="UniProtKB-KW"/>
</dbReference>
<evidence type="ECO:0000256" key="21">
    <source>
        <dbReference type="ARBA" id="ARBA00022990"/>
    </source>
</evidence>
<dbReference type="GO" id="GO:0000281">
    <property type="term" value="P:mitotic cytokinesis"/>
    <property type="evidence" value="ECO:0007669"/>
    <property type="project" value="TreeGrafter"/>
</dbReference>
<keyword evidence="24" id="KW-0446">Lipid-binding</keyword>
<dbReference type="InterPro" id="IPR000198">
    <property type="entry name" value="RhoGAP_dom"/>
</dbReference>
<dbReference type="InterPro" id="IPR046349">
    <property type="entry name" value="C1-like_sf"/>
</dbReference>
<keyword evidence="11" id="KW-0963">Cytoplasm</keyword>
<evidence type="ECO:0000256" key="14">
    <source>
        <dbReference type="ARBA" id="ARBA00022618"/>
    </source>
</evidence>
<dbReference type="SUPFAM" id="SSF48350">
    <property type="entry name" value="GTPase activation domain, GAP"/>
    <property type="match status" value="1"/>
</dbReference>
<dbReference type="GO" id="GO:0006811">
    <property type="term" value="P:monoatomic ion transport"/>
    <property type="evidence" value="ECO:0007669"/>
    <property type="project" value="UniProtKB-KW"/>
</dbReference>
<dbReference type="GO" id="GO:0007283">
    <property type="term" value="P:spermatogenesis"/>
    <property type="evidence" value="ECO:0007669"/>
    <property type="project" value="UniProtKB-KW"/>
</dbReference>
<evidence type="ECO:0000256" key="28">
    <source>
        <dbReference type="ARBA" id="ARBA00023306"/>
    </source>
</evidence>
<evidence type="ECO:0000256" key="2">
    <source>
        <dbReference type="ARBA" id="ARBA00004186"/>
    </source>
</evidence>
<feature type="domain" description="Phorbol-ester/DAG-type" evidence="34">
    <location>
        <begin position="264"/>
        <end position="314"/>
    </location>
</feature>
<keyword evidence="13" id="KW-0597">Phosphoprotein</keyword>
<evidence type="ECO:0000256" key="26">
    <source>
        <dbReference type="ARBA" id="ARBA00023212"/>
    </source>
</evidence>
<evidence type="ECO:0000256" key="10">
    <source>
        <dbReference type="ARBA" id="ARBA00022475"/>
    </source>
</evidence>
<evidence type="ECO:0000256" key="7">
    <source>
        <dbReference type="ARBA" id="ARBA00022448"/>
    </source>
</evidence>
<evidence type="ECO:0000256" key="32">
    <source>
        <dbReference type="SAM" id="Coils"/>
    </source>
</evidence>